<accession>A0ABM0WZ80</accession>
<proteinExistence type="predicted"/>
<dbReference type="GeneID" id="104757256"/>
<organism evidence="2 3">
    <name type="scientific">Camelina sativa</name>
    <name type="common">False flax</name>
    <name type="synonym">Myagrum sativum</name>
    <dbReference type="NCBI Taxonomy" id="90675"/>
    <lineage>
        <taxon>Eukaryota</taxon>
        <taxon>Viridiplantae</taxon>
        <taxon>Streptophyta</taxon>
        <taxon>Embryophyta</taxon>
        <taxon>Tracheophyta</taxon>
        <taxon>Spermatophyta</taxon>
        <taxon>Magnoliopsida</taxon>
        <taxon>eudicotyledons</taxon>
        <taxon>Gunneridae</taxon>
        <taxon>Pentapetalae</taxon>
        <taxon>rosids</taxon>
        <taxon>malvids</taxon>
        <taxon>Brassicales</taxon>
        <taxon>Brassicaceae</taxon>
        <taxon>Camelineae</taxon>
        <taxon>Camelina</taxon>
    </lineage>
</organism>
<keyword evidence="1" id="KW-0732">Signal</keyword>
<gene>
    <name evidence="3" type="primary">LOC104757256</name>
</gene>
<reference evidence="2" key="1">
    <citation type="journal article" date="2014" name="Nat. Commun.">
        <title>The emerging biofuel crop Camelina sativa retains a highly undifferentiated hexaploid genome structure.</title>
        <authorList>
            <person name="Kagale S."/>
            <person name="Koh C."/>
            <person name="Nixon J."/>
            <person name="Bollina V."/>
            <person name="Clarke W.E."/>
            <person name="Tuteja R."/>
            <person name="Spillane C."/>
            <person name="Robinson S.J."/>
            <person name="Links M.G."/>
            <person name="Clarke C."/>
            <person name="Higgins E.E."/>
            <person name="Huebert T."/>
            <person name="Sharpe A.G."/>
            <person name="Parkin I.A."/>
        </authorList>
    </citation>
    <scope>NUCLEOTIDE SEQUENCE [LARGE SCALE GENOMIC DNA]</scope>
    <source>
        <strain evidence="2">cv. DH55</strain>
    </source>
</reference>
<reference evidence="3" key="2">
    <citation type="submission" date="2025-08" db="UniProtKB">
        <authorList>
            <consortium name="RefSeq"/>
        </authorList>
    </citation>
    <scope>IDENTIFICATION</scope>
    <source>
        <tissue evidence="3">Leaf</tissue>
    </source>
</reference>
<sequence>METVSFKLFLLVSLLVTVVQNGVSIQNNEGFLNQNSCTPNQPRCSGCEGACGRGERGPPPPCCKKDDDCKMHCPEGGYCSNNCECVCKTVKVINFNNVRCQADTDCNMKCSKQGYCKLAF</sequence>
<feature type="chain" id="PRO_5045628134" evidence="1">
    <location>
        <begin position="25"/>
        <end position="120"/>
    </location>
</feature>
<name>A0ABM0WZ80_CAMSA</name>
<evidence type="ECO:0000313" key="2">
    <source>
        <dbReference type="Proteomes" id="UP000694864"/>
    </source>
</evidence>
<feature type="signal peptide" evidence="1">
    <location>
        <begin position="1"/>
        <end position="24"/>
    </location>
</feature>
<protein>
    <submittedName>
        <fullName evidence="3">Defensin-like protein 260</fullName>
    </submittedName>
</protein>
<dbReference type="RefSeq" id="XP_010478289.1">
    <property type="nucleotide sequence ID" value="XM_010479987.2"/>
</dbReference>
<keyword evidence="2" id="KW-1185">Reference proteome</keyword>
<evidence type="ECO:0000313" key="3">
    <source>
        <dbReference type="RefSeq" id="XP_010478289.1"/>
    </source>
</evidence>
<evidence type="ECO:0000256" key="1">
    <source>
        <dbReference type="SAM" id="SignalP"/>
    </source>
</evidence>
<dbReference type="Proteomes" id="UP000694864">
    <property type="component" value="Chromosome 17"/>
</dbReference>